<dbReference type="Proteomes" id="UP001164746">
    <property type="component" value="Chromosome 11"/>
</dbReference>
<organism evidence="1 2">
    <name type="scientific">Mya arenaria</name>
    <name type="common">Soft-shell clam</name>
    <dbReference type="NCBI Taxonomy" id="6604"/>
    <lineage>
        <taxon>Eukaryota</taxon>
        <taxon>Metazoa</taxon>
        <taxon>Spiralia</taxon>
        <taxon>Lophotrochozoa</taxon>
        <taxon>Mollusca</taxon>
        <taxon>Bivalvia</taxon>
        <taxon>Autobranchia</taxon>
        <taxon>Heteroconchia</taxon>
        <taxon>Euheterodonta</taxon>
        <taxon>Imparidentia</taxon>
        <taxon>Neoheterodontei</taxon>
        <taxon>Myida</taxon>
        <taxon>Myoidea</taxon>
        <taxon>Myidae</taxon>
        <taxon>Mya</taxon>
    </lineage>
</organism>
<keyword evidence="2" id="KW-1185">Reference proteome</keyword>
<evidence type="ECO:0000313" key="2">
    <source>
        <dbReference type="Proteomes" id="UP001164746"/>
    </source>
</evidence>
<proteinExistence type="predicted"/>
<protein>
    <submittedName>
        <fullName evidence="1">Uncharacterized protein</fullName>
    </submittedName>
</protein>
<reference evidence="1" key="1">
    <citation type="submission" date="2022-11" db="EMBL/GenBank/DDBJ databases">
        <title>Centuries of genome instability and evolution in soft-shell clam transmissible cancer (bioRxiv).</title>
        <authorList>
            <person name="Hart S.F.M."/>
            <person name="Yonemitsu M.A."/>
            <person name="Giersch R.M."/>
            <person name="Beal B.F."/>
            <person name="Arriagada G."/>
            <person name="Davis B.W."/>
            <person name="Ostrander E.A."/>
            <person name="Goff S.P."/>
            <person name="Metzger M.J."/>
        </authorList>
    </citation>
    <scope>NUCLEOTIDE SEQUENCE</scope>
    <source>
        <strain evidence="1">MELC-2E11</strain>
        <tissue evidence="1">Siphon/mantle</tissue>
    </source>
</reference>
<evidence type="ECO:0000313" key="1">
    <source>
        <dbReference type="EMBL" id="WAR20055.1"/>
    </source>
</evidence>
<gene>
    <name evidence="1" type="ORF">MAR_001893</name>
</gene>
<dbReference type="EMBL" id="CP111022">
    <property type="protein sequence ID" value="WAR20055.1"/>
    <property type="molecule type" value="Genomic_DNA"/>
</dbReference>
<accession>A0ABY7FD92</accession>
<sequence>MYDTVYAYWCRSLPLECQEADSGTVKRPLNKFEWNISPSRIERTLIFSMKTLQLKCYVVLKILESHVINSCLNNNGKLTSFHCKTALFSPRKCCRPKRGRKTACLNVLIIF</sequence>
<name>A0ABY7FD92_MYAAR</name>
<dbReference type="Gene3D" id="1.10.1410.40">
    <property type="match status" value="1"/>
</dbReference>